<comment type="subunit">
    <text evidence="2">The complex is composed of two ATP-binding proteins (CysA), two transmembrane proteins (CysT and CysW) and a solute-binding protein (CysP).</text>
</comment>
<keyword evidence="3 9" id="KW-0813">Transport</keyword>
<reference evidence="12" key="1">
    <citation type="submission" date="2016-11" db="EMBL/GenBank/DDBJ databases">
        <authorList>
            <person name="Varghese N."/>
            <person name="Submissions S."/>
        </authorList>
    </citation>
    <scope>NUCLEOTIDE SEQUENCE [LARGE SCALE GENOMIC DNA]</scope>
    <source>
        <strain evidence="12">DSM 10349</strain>
    </source>
</reference>
<keyword evidence="12" id="KW-1185">Reference proteome</keyword>
<evidence type="ECO:0000256" key="3">
    <source>
        <dbReference type="ARBA" id="ARBA00022448"/>
    </source>
</evidence>
<evidence type="ECO:0000256" key="4">
    <source>
        <dbReference type="ARBA" id="ARBA00022692"/>
    </source>
</evidence>
<dbReference type="PANTHER" id="PTHR30406">
    <property type="entry name" value="SULFATE TRANSPORT SYSTEM PERMEASE PROTEIN"/>
    <property type="match status" value="1"/>
</dbReference>
<comment type="similarity">
    <text evidence="9">Belongs to the binding-protein-dependent transport system permease family.</text>
</comment>
<dbReference type="InterPro" id="IPR006469">
    <property type="entry name" value="NifC_ABC_porter"/>
</dbReference>
<dbReference type="PROSITE" id="PS50928">
    <property type="entry name" value="ABC_TM1"/>
    <property type="match status" value="1"/>
</dbReference>
<evidence type="ECO:0000256" key="8">
    <source>
        <dbReference type="ARBA" id="ARBA00025323"/>
    </source>
</evidence>
<dbReference type="OrthoDB" id="9795403at2"/>
<feature type="transmembrane region" description="Helical" evidence="9">
    <location>
        <begin position="94"/>
        <end position="118"/>
    </location>
</feature>
<evidence type="ECO:0000256" key="6">
    <source>
        <dbReference type="ARBA" id="ARBA00023032"/>
    </source>
</evidence>
<comment type="subcellular location">
    <subcellularLocation>
        <location evidence="9">Cell membrane</location>
        <topology evidence="9">Multi-pass membrane protein</topology>
    </subcellularLocation>
    <subcellularLocation>
        <location evidence="1">Membrane</location>
        <topology evidence="1">Multi-pass membrane protein</topology>
    </subcellularLocation>
</comment>
<keyword evidence="4 9" id="KW-0812">Transmembrane</keyword>
<feature type="domain" description="ABC transmembrane type-1" evidence="10">
    <location>
        <begin position="56"/>
        <end position="259"/>
    </location>
</feature>
<dbReference type="SUPFAM" id="SSF161098">
    <property type="entry name" value="MetI-like"/>
    <property type="match status" value="1"/>
</dbReference>
<protein>
    <submittedName>
        <fullName evidence="11">Molybdate transport system permease protein</fullName>
    </submittedName>
</protein>
<dbReference type="EMBL" id="FRAR01000013">
    <property type="protein sequence ID" value="SHK43914.1"/>
    <property type="molecule type" value="Genomic_DNA"/>
</dbReference>
<dbReference type="InterPro" id="IPR005667">
    <property type="entry name" value="Sulph_transpt2"/>
</dbReference>
<dbReference type="CDD" id="cd06261">
    <property type="entry name" value="TM_PBP2"/>
    <property type="match status" value="1"/>
</dbReference>
<dbReference type="GO" id="GO:0005886">
    <property type="term" value="C:plasma membrane"/>
    <property type="evidence" value="ECO:0007669"/>
    <property type="project" value="UniProtKB-SubCell"/>
</dbReference>
<dbReference type="AlphaFoldDB" id="A0A1M6SGJ4"/>
<evidence type="ECO:0000313" key="12">
    <source>
        <dbReference type="Proteomes" id="UP000183997"/>
    </source>
</evidence>
<dbReference type="InterPro" id="IPR035906">
    <property type="entry name" value="MetI-like_sf"/>
</dbReference>
<keyword evidence="7 9" id="KW-0472">Membrane</keyword>
<dbReference type="InterPro" id="IPR000515">
    <property type="entry name" value="MetI-like"/>
</dbReference>
<dbReference type="PANTHER" id="PTHR30406:SF8">
    <property type="entry name" value="SULFATE TRANSPORT SYSTEM PERMEASE PROTEIN CYST"/>
    <property type="match status" value="1"/>
</dbReference>
<evidence type="ECO:0000256" key="5">
    <source>
        <dbReference type="ARBA" id="ARBA00022989"/>
    </source>
</evidence>
<evidence type="ECO:0000256" key="2">
    <source>
        <dbReference type="ARBA" id="ARBA00011779"/>
    </source>
</evidence>
<dbReference type="STRING" id="1121421.SAMN02745123_01877"/>
<feature type="transmembrane region" description="Helical" evidence="9">
    <location>
        <begin position="238"/>
        <end position="260"/>
    </location>
</feature>
<comment type="function">
    <text evidence="8">Part of the ABC transporter complex CysAWTP (TC 3.A.1.6.1) involved in sulfate/thiosulfate import. Probably responsible for the translocation of the substrate across the membrane.</text>
</comment>
<evidence type="ECO:0000256" key="1">
    <source>
        <dbReference type="ARBA" id="ARBA00004141"/>
    </source>
</evidence>
<keyword evidence="6" id="KW-0764">Sulfate transport</keyword>
<dbReference type="Gene3D" id="1.10.3720.10">
    <property type="entry name" value="MetI-like"/>
    <property type="match status" value="1"/>
</dbReference>
<feature type="transmembrane region" description="Helical" evidence="9">
    <location>
        <begin position="12"/>
        <end position="38"/>
    </location>
</feature>
<evidence type="ECO:0000313" key="11">
    <source>
        <dbReference type="EMBL" id="SHK43914.1"/>
    </source>
</evidence>
<dbReference type="GO" id="GO:0015419">
    <property type="term" value="F:ABC-type sulfate transporter activity"/>
    <property type="evidence" value="ECO:0007669"/>
    <property type="project" value="InterPro"/>
</dbReference>
<evidence type="ECO:0000256" key="9">
    <source>
        <dbReference type="RuleBase" id="RU363032"/>
    </source>
</evidence>
<evidence type="ECO:0000256" key="7">
    <source>
        <dbReference type="ARBA" id="ARBA00023136"/>
    </source>
</evidence>
<gene>
    <name evidence="11" type="ORF">SAMN02745123_01877</name>
</gene>
<dbReference type="NCBIfam" id="TIGR01581">
    <property type="entry name" value="Mo_ABC_porter"/>
    <property type="match status" value="1"/>
</dbReference>
<accession>A0A1M6SGJ4</accession>
<feature type="transmembrane region" description="Helical" evidence="9">
    <location>
        <begin position="58"/>
        <end position="82"/>
    </location>
</feature>
<dbReference type="Pfam" id="PF00528">
    <property type="entry name" value="BPD_transp_1"/>
    <property type="match status" value="1"/>
</dbReference>
<sequence length="267" mass="29512">MKFSKKPGDYIFQGVFWLVFISTAIFMLMLIAGLFLFGEWATFFEVLKNPEFHFAITFTLWTTLLATVFSALVAIPCGYILSRYKFPGRIIIDTILDVPIVLPPLVSGVALLIFFGPLFGETLAKWGLDVVFSSRGVVIAQCFVAAPFAIKTFKHAFDSIDTRLEKVARTLGYTPYKVFLKVTIPLTKNGLLGGLTMTWARALGEFGATAMLAGVTRLKTETLSVAIFLNMSVGDTQFALVTAIIMLMISLTLLVTFKIFTGVEVRL</sequence>
<evidence type="ECO:0000259" key="10">
    <source>
        <dbReference type="PROSITE" id="PS50928"/>
    </source>
</evidence>
<dbReference type="Proteomes" id="UP000183997">
    <property type="component" value="Unassembled WGS sequence"/>
</dbReference>
<name>A0A1M6SGJ4_9FIRM</name>
<proteinExistence type="inferred from homology"/>
<feature type="transmembrane region" description="Helical" evidence="9">
    <location>
        <begin position="130"/>
        <end position="150"/>
    </location>
</feature>
<keyword evidence="5 9" id="KW-1133">Transmembrane helix</keyword>
<organism evidence="11 12">
    <name type="scientific">Desulforamulus aeronauticus DSM 10349</name>
    <dbReference type="NCBI Taxonomy" id="1121421"/>
    <lineage>
        <taxon>Bacteria</taxon>
        <taxon>Bacillati</taxon>
        <taxon>Bacillota</taxon>
        <taxon>Clostridia</taxon>
        <taxon>Eubacteriales</taxon>
        <taxon>Peptococcaceae</taxon>
        <taxon>Desulforamulus</taxon>
    </lineage>
</organism>
<dbReference type="RefSeq" id="WP_072913470.1">
    <property type="nucleotide sequence ID" value="NZ_FRAR01000013.1"/>
</dbReference>